<evidence type="ECO:0000313" key="2">
    <source>
        <dbReference type="EMBL" id="QFU98153.1"/>
    </source>
</evidence>
<dbReference type="GO" id="GO:0008703">
    <property type="term" value="F:5-amino-6-(5-phosphoribosylamino)uracil reductase activity"/>
    <property type="evidence" value="ECO:0007669"/>
    <property type="project" value="InterPro"/>
</dbReference>
<feature type="domain" description="Bacterial bifunctional deaminase-reductase C-terminal" evidence="1">
    <location>
        <begin position="2"/>
        <end position="52"/>
    </location>
</feature>
<dbReference type="Proteomes" id="UP000326702">
    <property type="component" value="Chromosome"/>
</dbReference>
<dbReference type="SUPFAM" id="SSF53597">
    <property type="entry name" value="Dihydrofolate reductase-like"/>
    <property type="match status" value="1"/>
</dbReference>
<dbReference type="GO" id="GO:0009231">
    <property type="term" value="P:riboflavin biosynthetic process"/>
    <property type="evidence" value="ECO:0007669"/>
    <property type="project" value="InterPro"/>
</dbReference>
<evidence type="ECO:0000259" key="1">
    <source>
        <dbReference type="Pfam" id="PF01872"/>
    </source>
</evidence>
<accession>A0A5P9Q9M2</accession>
<organism evidence="2 3">
    <name type="scientific">Luteimicrobium xylanilyticum</name>
    <dbReference type="NCBI Taxonomy" id="1133546"/>
    <lineage>
        <taxon>Bacteria</taxon>
        <taxon>Bacillati</taxon>
        <taxon>Actinomycetota</taxon>
        <taxon>Actinomycetes</taxon>
        <taxon>Micrococcales</taxon>
        <taxon>Luteimicrobium</taxon>
    </lineage>
</organism>
<dbReference type="EMBL" id="CP045529">
    <property type="protein sequence ID" value="QFU98153.1"/>
    <property type="molecule type" value="Genomic_DNA"/>
</dbReference>
<dbReference type="Pfam" id="PF01872">
    <property type="entry name" value="RibD_C"/>
    <property type="match status" value="1"/>
</dbReference>
<reference evidence="2 3" key="1">
    <citation type="submission" date="2019-10" db="EMBL/GenBank/DDBJ databases">
        <title>Genome sequence of Luteimicrobium xylanilyticum HY-24.</title>
        <authorList>
            <person name="Kim D.Y."/>
            <person name="Park H.-Y."/>
        </authorList>
    </citation>
    <scope>NUCLEOTIDE SEQUENCE [LARGE SCALE GENOMIC DNA]</scope>
    <source>
        <strain evidence="2 3">HY-24</strain>
    </source>
</reference>
<dbReference type="InterPro" id="IPR002734">
    <property type="entry name" value="RibDG_C"/>
</dbReference>
<proteinExistence type="predicted"/>
<keyword evidence="3" id="KW-1185">Reference proteome</keyword>
<name>A0A5P9Q9M2_9MICO</name>
<gene>
    <name evidence="2" type="ORF">KDY119_01662</name>
</gene>
<protein>
    <recommendedName>
        <fullName evidence="1">Bacterial bifunctional deaminase-reductase C-terminal domain-containing protein</fullName>
    </recommendedName>
</protein>
<dbReference type="Gene3D" id="3.40.430.10">
    <property type="entry name" value="Dihydrofolate Reductase, subunit A"/>
    <property type="match status" value="1"/>
</dbReference>
<dbReference type="InterPro" id="IPR024072">
    <property type="entry name" value="DHFR-like_dom_sf"/>
</dbReference>
<sequence length="69" mass="7633">MTQLLAAGLVDRLRLVRFPLVAGEAGRQPAFATMASCDLELVHHEVLDDRLLLEEYHPTGRDIPRALPG</sequence>
<dbReference type="AlphaFoldDB" id="A0A5P9Q9M2"/>
<dbReference type="KEGG" id="lxl:KDY119_01662"/>
<evidence type="ECO:0000313" key="3">
    <source>
        <dbReference type="Proteomes" id="UP000326702"/>
    </source>
</evidence>